<dbReference type="EMBL" id="CATQJL010000112">
    <property type="protein sequence ID" value="CAJ0594019.1"/>
    <property type="molecule type" value="Genomic_DNA"/>
</dbReference>
<feature type="region of interest" description="Disordered" evidence="1">
    <location>
        <begin position="673"/>
        <end position="722"/>
    </location>
</feature>
<organism evidence="2 3">
    <name type="scientific">Cylicocyclus nassatus</name>
    <name type="common">Nematode worm</name>
    <dbReference type="NCBI Taxonomy" id="53992"/>
    <lineage>
        <taxon>Eukaryota</taxon>
        <taxon>Metazoa</taxon>
        <taxon>Ecdysozoa</taxon>
        <taxon>Nematoda</taxon>
        <taxon>Chromadorea</taxon>
        <taxon>Rhabditida</taxon>
        <taxon>Rhabditina</taxon>
        <taxon>Rhabditomorpha</taxon>
        <taxon>Strongyloidea</taxon>
        <taxon>Strongylidae</taxon>
        <taxon>Cylicocyclus</taxon>
    </lineage>
</organism>
<feature type="compositionally biased region" description="Polar residues" evidence="1">
    <location>
        <begin position="594"/>
        <end position="625"/>
    </location>
</feature>
<gene>
    <name evidence="2" type="ORF">CYNAS_LOCUS6002</name>
</gene>
<comment type="caution">
    <text evidence="2">The sequence shown here is derived from an EMBL/GenBank/DDBJ whole genome shotgun (WGS) entry which is preliminary data.</text>
</comment>
<feature type="region of interest" description="Disordered" evidence="1">
    <location>
        <begin position="754"/>
        <end position="798"/>
    </location>
</feature>
<evidence type="ECO:0000256" key="1">
    <source>
        <dbReference type="SAM" id="MobiDB-lite"/>
    </source>
</evidence>
<feature type="compositionally biased region" description="Polar residues" evidence="1">
    <location>
        <begin position="454"/>
        <end position="464"/>
    </location>
</feature>
<feature type="compositionally biased region" description="Basic residues" evidence="1">
    <location>
        <begin position="788"/>
        <end position="798"/>
    </location>
</feature>
<accession>A0AA36LYP2</accession>
<reference evidence="2" key="1">
    <citation type="submission" date="2023-07" db="EMBL/GenBank/DDBJ databases">
        <authorList>
            <consortium name="CYATHOMIX"/>
        </authorList>
    </citation>
    <scope>NUCLEOTIDE SEQUENCE</scope>
    <source>
        <strain evidence="2">N/A</strain>
    </source>
</reference>
<feature type="region of interest" description="Disordered" evidence="1">
    <location>
        <begin position="592"/>
        <end position="625"/>
    </location>
</feature>
<feature type="compositionally biased region" description="Polar residues" evidence="1">
    <location>
        <begin position="775"/>
        <end position="784"/>
    </location>
</feature>
<keyword evidence="3" id="KW-1185">Reference proteome</keyword>
<protein>
    <submittedName>
        <fullName evidence="2">Uncharacterized protein</fullName>
    </submittedName>
</protein>
<evidence type="ECO:0000313" key="2">
    <source>
        <dbReference type="EMBL" id="CAJ0594019.1"/>
    </source>
</evidence>
<evidence type="ECO:0000313" key="3">
    <source>
        <dbReference type="Proteomes" id="UP001176961"/>
    </source>
</evidence>
<dbReference type="Proteomes" id="UP001176961">
    <property type="component" value="Unassembled WGS sequence"/>
</dbReference>
<feature type="region of interest" description="Disordered" evidence="1">
    <location>
        <begin position="450"/>
        <end position="493"/>
    </location>
</feature>
<name>A0AA36LYP2_CYLNA</name>
<proteinExistence type="predicted"/>
<sequence>MSVADPCGSVDEGTDDDQWIEQVEHEETIAPEAVNEEEVEEYIEVDGIVDDHDMQQTVLLRGDTVPRTLRNGADVFYAHVPTSSNDVSLNLPDLLSRTVTFTNGSKMFICFSKKCRKQLAFEGHLYNIDGFVKPSNWNFWRCVNPSCNGAIRTSPNITELRVRDSHRSTCTPDDVQIRLRITIYDLRLMAEFTEVPLDALYHAYMDKVMVEHNDLVDLFPPFEALKSNLEDHRANHTYRRRFALEARESDTNSIYFDLFVDNAAKFKRTKPFPPSLCMSCSAEFRSTPELPSQDQLLEHMFFDHGRKTSTISRFTFEDSELFEQWVRELQGHSKYRLKKMGIHDEHMYYLCQNDDRHFKSNHGRSSLVDMHCTAFIRVHDWRLVMRREMSEVVVDYCLDQYLHSELADSPKCKTIDVLFTPEVFMRDLAARRERTQQLIQDTGLQRVKRRAQPPSLTLNLSQRQGGCAAGDDLPRRLYGDTGEQSSEYADNGDNVFGASKSMQRQKAVQLILRNTSSPTVDARSKESYIPTYITRRENFADAETYNTVLQFEMTCDMLKERMQYARCIRAANHYLERLTGILDDVMADPECAPSSANDSLSEDSPSRDTNSSLSTAEASTSQKVPISSIDREVKLDNQSLPLRQKVLVRKGENGQLVVVKRTILGKVRKVVHDVESSTSEHPVEELPPAKATTSIDTEKNGQNDLLETDVKGGTSGDGPPIGDFLRNALYKSRTLGRDRALSLGVKKMVHENAAGQIAFNDDEDNVQTKTERLSDSSSQRNADSISARRPRGRPRKYP</sequence>
<dbReference type="AlphaFoldDB" id="A0AA36LYP2"/>